<feature type="compositionally biased region" description="Polar residues" evidence="1">
    <location>
        <begin position="18"/>
        <end position="34"/>
    </location>
</feature>
<protein>
    <submittedName>
        <fullName evidence="2">Uncharacterized protein</fullName>
    </submittedName>
</protein>
<comment type="caution">
    <text evidence="2">The sequence shown here is derived from an EMBL/GenBank/DDBJ whole genome shotgun (WGS) entry which is preliminary data.</text>
</comment>
<dbReference type="AlphaFoldDB" id="A0A8J2KM57"/>
<feature type="compositionally biased region" description="Polar residues" evidence="1">
    <location>
        <begin position="52"/>
        <end position="62"/>
    </location>
</feature>
<evidence type="ECO:0000313" key="2">
    <source>
        <dbReference type="EMBL" id="CAG7727856.1"/>
    </source>
</evidence>
<reference evidence="2" key="1">
    <citation type="submission" date="2021-06" db="EMBL/GenBank/DDBJ databases">
        <authorList>
            <person name="Hodson N. C."/>
            <person name="Mongue J. A."/>
            <person name="Jaron S. K."/>
        </authorList>
    </citation>
    <scope>NUCLEOTIDE SEQUENCE</scope>
</reference>
<accession>A0A8J2KM57</accession>
<evidence type="ECO:0000256" key="1">
    <source>
        <dbReference type="SAM" id="MobiDB-lite"/>
    </source>
</evidence>
<feature type="non-terminal residue" evidence="2">
    <location>
        <position position="1"/>
    </location>
</feature>
<sequence>EELGALQKTVEQKWTKGKLNQTQARASNQSTNELKPQITGKKEEPTKEQNRVRSNANSTTLDQLAKERLSTLKNLQTQLNKDLSPKNNNLSDSDRFYKKGQLERTIKKLAELPGGNQTKWKSAEPVKPPQWKSAKPDMAAIAAQNELAEFKKNQTPWKTAEPNKNSTTSRVNIKGDVPTKKEATEAALKLLNKIDYSTPEKRQEAQTKLRREGAVLEFIPKKGGTVKTLELKAEKVIEQLDKRHSVQPNVKPKQAETNKSVGFTNFDKVVEYNKEKPPIDVARLKGILTKHLAEKMSDVVKPSSPQIGGQRNNKNQDIGR</sequence>
<dbReference type="EMBL" id="CAJVCH010154267">
    <property type="protein sequence ID" value="CAG7727856.1"/>
    <property type="molecule type" value="Genomic_DNA"/>
</dbReference>
<name>A0A8J2KM57_9HEXA</name>
<evidence type="ECO:0000313" key="3">
    <source>
        <dbReference type="Proteomes" id="UP000708208"/>
    </source>
</evidence>
<feature type="compositionally biased region" description="Basic and acidic residues" evidence="1">
    <location>
        <begin position="40"/>
        <end position="51"/>
    </location>
</feature>
<dbReference type="Proteomes" id="UP000708208">
    <property type="component" value="Unassembled WGS sequence"/>
</dbReference>
<feature type="region of interest" description="Disordered" evidence="1">
    <location>
        <begin position="115"/>
        <end position="135"/>
    </location>
</feature>
<proteinExistence type="predicted"/>
<organism evidence="2 3">
    <name type="scientific">Allacma fusca</name>
    <dbReference type="NCBI Taxonomy" id="39272"/>
    <lineage>
        <taxon>Eukaryota</taxon>
        <taxon>Metazoa</taxon>
        <taxon>Ecdysozoa</taxon>
        <taxon>Arthropoda</taxon>
        <taxon>Hexapoda</taxon>
        <taxon>Collembola</taxon>
        <taxon>Symphypleona</taxon>
        <taxon>Sminthuridae</taxon>
        <taxon>Allacma</taxon>
    </lineage>
</organism>
<feature type="region of interest" description="Disordered" evidence="1">
    <location>
        <begin position="14"/>
        <end position="63"/>
    </location>
</feature>
<keyword evidence="3" id="KW-1185">Reference proteome</keyword>
<feature type="region of interest" description="Disordered" evidence="1">
    <location>
        <begin position="296"/>
        <end position="320"/>
    </location>
</feature>
<gene>
    <name evidence="2" type="ORF">AFUS01_LOCUS16674</name>
</gene>
<feature type="compositionally biased region" description="Polar residues" evidence="1">
    <location>
        <begin position="303"/>
        <end position="320"/>
    </location>
</feature>